<dbReference type="Proteomes" id="UP000828941">
    <property type="component" value="Chromosome 1"/>
</dbReference>
<evidence type="ECO:0000313" key="1">
    <source>
        <dbReference type="EMBL" id="KAI4357420.1"/>
    </source>
</evidence>
<sequence length="426" mass="47945">MMVKCTPPTIIFLLCFLCNQSLCVTNSNVAACSAKDLQLLMHFKKSIVDPSDLLSCWSTQEDCCRWIGVQCHNTTGRVKKLNLTPSSIDPDYTAELLTGEINLCVLELEFLNYLDLSENNFTTIHYSDNDGQRNQNFSQVTTPHSSVLRHLNFSYNPYLQIDSLRWLTLVPSLKHLDLSGNNLSIVTSWLESITTMLPSVTELRLSFCELRHQHQIPSIQYANFTSLTVLDLSNNDLQMDNLRWLSHFPSLTYLDLSGSNLSTAIDWLHTLTIKTPSVVYLGLASCSLNHINSSLLNLPNLKSLYFYGNELTGTIPEWLGQFEHLQELDLSSNSFQGPIPPILGNISSLILLDVSHNQLNGSLPERLGQLLNLETLSVRGNSMARVLSEIYFSKLSNLKVLDLSSSAFSFNWDPSGFLHFKSNNFI</sequence>
<comment type="caution">
    <text evidence="1">The sequence shown here is derived from an EMBL/GenBank/DDBJ whole genome shotgun (WGS) entry which is preliminary data.</text>
</comment>
<proteinExistence type="predicted"/>
<dbReference type="EMBL" id="CM039426">
    <property type="protein sequence ID" value="KAI4357420.1"/>
    <property type="molecule type" value="Genomic_DNA"/>
</dbReference>
<name>A0ACB9Q9X0_BAUVA</name>
<reference evidence="1 2" key="1">
    <citation type="journal article" date="2022" name="DNA Res.">
        <title>Chromosomal-level genome assembly of the orchid tree Bauhinia variegata (Leguminosae; Cercidoideae) supports the allotetraploid origin hypothesis of Bauhinia.</title>
        <authorList>
            <person name="Zhong Y."/>
            <person name="Chen Y."/>
            <person name="Zheng D."/>
            <person name="Pang J."/>
            <person name="Liu Y."/>
            <person name="Luo S."/>
            <person name="Meng S."/>
            <person name="Qian L."/>
            <person name="Wei D."/>
            <person name="Dai S."/>
            <person name="Zhou R."/>
        </authorList>
    </citation>
    <scope>NUCLEOTIDE SEQUENCE [LARGE SCALE GENOMIC DNA]</scope>
    <source>
        <strain evidence="1">BV-YZ2020</strain>
    </source>
</reference>
<protein>
    <submittedName>
        <fullName evidence="1">Uncharacterized protein</fullName>
    </submittedName>
</protein>
<keyword evidence="2" id="KW-1185">Reference proteome</keyword>
<evidence type="ECO:0000313" key="2">
    <source>
        <dbReference type="Proteomes" id="UP000828941"/>
    </source>
</evidence>
<accession>A0ACB9Q9X0</accession>
<gene>
    <name evidence="1" type="ORF">L6164_001368</name>
</gene>
<organism evidence="1 2">
    <name type="scientific">Bauhinia variegata</name>
    <name type="common">Purple orchid tree</name>
    <name type="synonym">Phanera variegata</name>
    <dbReference type="NCBI Taxonomy" id="167791"/>
    <lineage>
        <taxon>Eukaryota</taxon>
        <taxon>Viridiplantae</taxon>
        <taxon>Streptophyta</taxon>
        <taxon>Embryophyta</taxon>
        <taxon>Tracheophyta</taxon>
        <taxon>Spermatophyta</taxon>
        <taxon>Magnoliopsida</taxon>
        <taxon>eudicotyledons</taxon>
        <taxon>Gunneridae</taxon>
        <taxon>Pentapetalae</taxon>
        <taxon>rosids</taxon>
        <taxon>fabids</taxon>
        <taxon>Fabales</taxon>
        <taxon>Fabaceae</taxon>
        <taxon>Cercidoideae</taxon>
        <taxon>Cercideae</taxon>
        <taxon>Bauhiniinae</taxon>
        <taxon>Bauhinia</taxon>
    </lineage>
</organism>